<keyword evidence="2" id="KW-0812">Transmembrane</keyword>
<dbReference type="RefSeq" id="WP_076544097.1">
    <property type="nucleotide sequence ID" value="NZ_FTNC01000004.1"/>
</dbReference>
<gene>
    <name evidence="4" type="ORF">SAMN05421834_10469</name>
</gene>
<keyword evidence="5" id="KW-1185">Reference proteome</keyword>
<accession>A0A1N6SKA0</accession>
<evidence type="ECO:0000259" key="3">
    <source>
        <dbReference type="PROSITE" id="PS51832"/>
    </source>
</evidence>
<evidence type="ECO:0000256" key="1">
    <source>
        <dbReference type="SAM" id="Coils"/>
    </source>
</evidence>
<dbReference type="Gene3D" id="1.10.3210.10">
    <property type="entry name" value="Hypothetical protein af1432"/>
    <property type="match status" value="1"/>
</dbReference>
<dbReference type="SUPFAM" id="SSF109604">
    <property type="entry name" value="HD-domain/PDEase-like"/>
    <property type="match status" value="1"/>
</dbReference>
<organism evidence="4 5">
    <name type="scientific">Halanaerobium kushneri</name>
    <dbReference type="NCBI Taxonomy" id="56779"/>
    <lineage>
        <taxon>Bacteria</taxon>
        <taxon>Bacillati</taxon>
        <taxon>Bacillota</taxon>
        <taxon>Clostridia</taxon>
        <taxon>Halanaerobiales</taxon>
        <taxon>Halanaerobiaceae</taxon>
        <taxon>Halanaerobium</taxon>
    </lineage>
</organism>
<evidence type="ECO:0000313" key="4">
    <source>
        <dbReference type="EMBL" id="SIQ41575.1"/>
    </source>
</evidence>
<reference evidence="5" key="1">
    <citation type="submission" date="2017-01" db="EMBL/GenBank/DDBJ databases">
        <authorList>
            <person name="Varghese N."/>
            <person name="Submissions S."/>
        </authorList>
    </citation>
    <scope>NUCLEOTIDE SEQUENCE [LARGE SCALE GENOMIC DNA]</scope>
    <source>
        <strain evidence="5">ATCC 700103</strain>
    </source>
</reference>
<evidence type="ECO:0000313" key="5">
    <source>
        <dbReference type="Proteomes" id="UP000185669"/>
    </source>
</evidence>
<dbReference type="SMART" id="SM00471">
    <property type="entry name" value="HDc"/>
    <property type="match status" value="1"/>
</dbReference>
<dbReference type="InterPro" id="IPR037522">
    <property type="entry name" value="HD_GYP_dom"/>
</dbReference>
<feature type="transmembrane region" description="Helical" evidence="2">
    <location>
        <begin position="45"/>
        <end position="62"/>
    </location>
</feature>
<feature type="transmembrane region" description="Helical" evidence="2">
    <location>
        <begin position="12"/>
        <end position="33"/>
    </location>
</feature>
<dbReference type="PANTHER" id="PTHR43155">
    <property type="entry name" value="CYCLIC DI-GMP PHOSPHODIESTERASE PA4108-RELATED"/>
    <property type="match status" value="1"/>
</dbReference>
<dbReference type="PROSITE" id="PS51832">
    <property type="entry name" value="HD_GYP"/>
    <property type="match status" value="1"/>
</dbReference>
<feature type="domain" description="HD-GYP" evidence="3">
    <location>
        <begin position="270"/>
        <end position="465"/>
    </location>
</feature>
<dbReference type="CDD" id="cd00077">
    <property type="entry name" value="HDc"/>
    <property type="match status" value="1"/>
</dbReference>
<keyword evidence="2" id="KW-1133">Transmembrane helix</keyword>
<keyword evidence="1" id="KW-0175">Coiled coil</keyword>
<dbReference type="InterPro" id="IPR003607">
    <property type="entry name" value="HD/PDEase_dom"/>
</dbReference>
<feature type="coiled-coil region" evidence="1">
    <location>
        <begin position="69"/>
        <end position="103"/>
    </location>
</feature>
<dbReference type="Pfam" id="PF13487">
    <property type="entry name" value="HD_5"/>
    <property type="match status" value="1"/>
</dbReference>
<dbReference type="STRING" id="56779.SAMN05421834_10469"/>
<keyword evidence="2" id="KW-0472">Membrane</keyword>
<dbReference type="Proteomes" id="UP000185669">
    <property type="component" value="Unassembled WGS sequence"/>
</dbReference>
<sequence length="473" mass="54805">MNRFLKQKKIIIIYLVVGFAWIYFSDKILLFLISDIDYYNKIQDYKGFFYVLSNAILLYLLISKYTYNINKRKDEVDALNEQLMANNEELVESLDELNQMNERFISMINIVSNLNKQNIFYEDDFLSQLLDAAVKIVPEADYGKIYIIENDLCRFVNSIGHDFNVLKNIKIKQKTLFDYNNKGVFISDDYSINIDKVSKKYKADLLKALKPIKKSLYIDINMNESIVGRISLDIAAGSNKQFCETTKKVLNSFAVLASSFFAFKYYNNLQEEFTKELTGSIIKILEIYDHYTRGHSENVANLTVKIAERMEVSKKMINDAYWAGMVHDIGKLLVPVSILNKKGKLDDEEFQLVKKHPIWGNKSLSDSDALKHISKYILYHHERWDGKGYPAGLKNEEIPLISQMICVADSWDAMRSKRAYREPLSKETALSEIRKNKGTQFAPEVVDVFLDMIGDEISEIDKDIDTKQLNLVR</sequence>
<name>A0A1N6SKA0_9FIRM</name>
<dbReference type="EMBL" id="FTNC01000004">
    <property type="protein sequence ID" value="SIQ41575.1"/>
    <property type="molecule type" value="Genomic_DNA"/>
</dbReference>
<protein>
    <submittedName>
        <fullName evidence="4">HD domain-containing protein</fullName>
    </submittedName>
</protein>
<proteinExistence type="predicted"/>
<dbReference type="AlphaFoldDB" id="A0A1N6SKA0"/>
<evidence type="ECO:0000256" key="2">
    <source>
        <dbReference type="SAM" id="Phobius"/>
    </source>
</evidence>